<name>A0A1K1MV12_RUMFL</name>
<dbReference type="InterPro" id="IPR001736">
    <property type="entry name" value="PLipase_D/transphosphatidylase"/>
</dbReference>
<reference evidence="12" key="1">
    <citation type="submission" date="2016-11" db="EMBL/GenBank/DDBJ databases">
        <authorList>
            <person name="Varghese N."/>
            <person name="Submissions S."/>
        </authorList>
    </citation>
    <scope>NUCLEOTIDE SEQUENCE [LARGE SCALE GENOMIC DNA]</scope>
    <source>
        <strain evidence="12">YL228</strain>
    </source>
</reference>
<accession>A0A1K1MV12</accession>
<evidence type="ECO:0000256" key="6">
    <source>
        <dbReference type="ARBA" id="ARBA00022842"/>
    </source>
</evidence>
<evidence type="ECO:0000256" key="1">
    <source>
        <dbReference type="ARBA" id="ARBA00022553"/>
    </source>
</evidence>
<dbReference type="GO" id="GO:0046872">
    <property type="term" value="F:metal ion binding"/>
    <property type="evidence" value="ECO:0007669"/>
    <property type="project" value="UniProtKB-KW"/>
</dbReference>
<evidence type="ECO:0000256" key="4">
    <source>
        <dbReference type="ARBA" id="ARBA00022777"/>
    </source>
</evidence>
<evidence type="ECO:0000313" key="12">
    <source>
        <dbReference type="Proteomes" id="UP000183461"/>
    </source>
</evidence>
<evidence type="ECO:0000259" key="10">
    <source>
        <dbReference type="PROSITE" id="PS50035"/>
    </source>
</evidence>
<keyword evidence="3 7" id="KW-0547">Nucleotide-binding</keyword>
<feature type="active site" description="Phosphohistidine intermediate" evidence="7">
    <location>
        <position position="425"/>
    </location>
</feature>
<dbReference type="GO" id="GO:0005524">
    <property type="term" value="F:ATP binding"/>
    <property type="evidence" value="ECO:0007669"/>
    <property type="project" value="UniProtKB-KW"/>
</dbReference>
<dbReference type="InterPro" id="IPR036832">
    <property type="entry name" value="PPK_N_dom_sf"/>
</dbReference>
<dbReference type="Pfam" id="PF13090">
    <property type="entry name" value="PP_kinase_C"/>
    <property type="match status" value="1"/>
</dbReference>
<dbReference type="Pfam" id="PF13089">
    <property type="entry name" value="PP_kinase_N"/>
    <property type="match status" value="1"/>
</dbReference>
<feature type="binding site" evidence="7">
    <location>
        <position position="42"/>
    </location>
    <ligand>
        <name>ATP</name>
        <dbReference type="ChEBI" id="CHEBI:30616"/>
    </ligand>
</feature>
<dbReference type="Pfam" id="PF17941">
    <property type="entry name" value="PP_kinase_C_1"/>
    <property type="match status" value="1"/>
</dbReference>
<dbReference type="InterPro" id="IPR024953">
    <property type="entry name" value="PP_kinase_middle"/>
</dbReference>
<dbReference type="Gene3D" id="3.30.1840.10">
    <property type="entry name" value="Polyphosphate kinase middle domain"/>
    <property type="match status" value="1"/>
</dbReference>
<evidence type="ECO:0000256" key="8">
    <source>
        <dbReference type="RuleBase" id="RU003800"/>
    </source>
</evidence>
<dbReference type="SUPFAM" id="SSF140356">
    <property type="entry name" value="PPK N-terminal domain-like"/>
    <property type="match status" value="1"/>
</dbReference>
<feature type="binding site" evidence="7">
    <location>
        <position position="459"/>
    </location>
    <ligand>
        <name>ATP</name>
        <dbReference type="ChEBI" id="CHEBI:30616"/>
    </ligand>
</feature>
<comment type="similarity">
    <text evidence="7 8">Belongs to the polyphosphate kinase 1 (PPK1) family.</text>
</comment>
<dbReference type="PROSITE" id="PS50035">
    <property type="entry name" value="PLD"/>
    <property type="match status" value="1"/>
</dbReference>
<dbReference type="RefSeq" id="WP_072299752.1">
    <property type="nucleotide sequence ID" value="NZ_FPIP01000003.1"/>
</dbReference>
<dbReference type="PANTHER" id="PTHR30218:SF0">
    <property type="entry name" value="POLYPHOSPHATE KINASE"/>
    <property type="match status" value="1"/>
</dbReference>
<keyword evidence="6 7" id="KW-0460">Magnesium</keyword>
<dbReference type="SUPFAM" id="SSF56024">
    <property type="entry name" value="Phospholipase D/nuclease"/>
    <property type="match status" value="2"/>
</dbReference>
<feature type="binding site" evidence="7">
    <location>
        <position position="555"/>
    </location>
    <ligand>
        <name>ATP</name>
        <dbReference type="ChEBI" id="CHEBI:30616"/>
    </ligand>
</feature>
<dbReference type="SUPFAM" id="SSF143724">
    <property type="entry name" value="PHP14-like"/>
    <property type="match status" value="1"/>
</dbReference>
<dbReference type="GO" id="GO:0009358">
    <property type="term" value="C:polyphosphate kinase complex"/>
    <property type="evidence" value="ECO:0007669"/>
    <property type="project" value="InterPro"/>
</dbReference>
<feature type="domain" description="PLD phosphodiesterase" evidence="10">
    <location>
        <begin position="578"/>
        <end position="609"/>
    </location>
</feature>
<organism evidence="11 12">
    <name type="scientific">Ruminococcus flavefaciens</name>
    <dbReference type="NCBI Taxonomy" id="1265"/>
    <lineage>
        <taxon>Bacteria</taxon>
        <taxon>Bacillati</taxon>
        <taxon>Bacillota</taxon>
        <taxon>Clostridia</taxon>
        <taxon>Eubacteriales</taxon>
        <taxon>Oscillospiraceae</taxon>
        <taxon>Ruminococcus</taxon>
    </lineage>
</organism>
<keyword evidence="5 7" id="KW-0067">ATP-binding</keyword>
<gene>
    <name evidence="7" type="primary">ppk</name>
    <name evidence="11" type="ORF">SAMN02910280_1402</name>
</gene>
<dbReference type="EMBL" id="FPIP01000003">
    <property type="protein sequence ID" value="SFW26955.1"/>
    <property type="molecule type" value="Genomic_DNA"/>
</dbReference>
<dbReference type="PANTHER" id="PTHR30218">
    <property type="entry name" value="POLYPHOSPHATE KINASE"/>
    <property type="match status" value="1"/>
</dbReference>
<keyword evidence="4 7" id="KW-0418">Kinase</keyword>
<feature type="region of interest" description="Disordered" evidence="9">
    <location>
        <begin position="679"/>
        <end position="745"/>
    </location>
</feature>
<evidence type="ECO:0000313" key="11">
    <source>
        <dbReference type="EMBL" id="SFW26955.1"/>
    </source>
</evidence>
<sequence>MEYLENRELSWIKFNKRVLEEAVDPDTPLLERLSFSAIYQSNLDEFFMVRVGSITEKAKKKNTKPDKFSGMTPDQQLDAIFTAVRRLQPSVEGAFLTTMSELAEFGYEHVSFDKMTKEELAQLELYFKRELKPFISGIVINDALPFPFLHNKEIYAVVQLGAKKGISIGLIPATINRSERIIPLDGNGKRFILAEEVILHFAHQMFKNYKVIDRTLIRVTRSAAITASGTGPEFRRRMEELVDKRQKLQPMRLEMTGVFSRDALDYLCKKLKIKNARVFTSRIPLDLSYLFTLQEYDDNPKLHYTLRTPRKPAALSDTRPVFSQVKSRDILLSYPFESINQSFIRLLQESANDPKVTSIKITLYRLARNSKVIDALCTAAENGKDVLVMIELRARFDEENNIEWSKHLQEAGVNVIYGPKEYKAHSKLLLITRKAQGGSFDYVTQIGTGNYNEKTAALYTDLMLLTADRDIAADAEAVFESLQNGTFVEKTNKLLVSPLALRPQVLAMMDEQIAIAKSGGKGYIAAKINSLNDSAIIAKLVEASQAGVRVELIVRGLCCLIAGVQGYTENISVRSVVGRFLEHSRIFIFGENGPDQKIYIGSADYMSRNTIRRVEVAAPVEDERLKKRIREMFSVIMRDNTKARIMLSDGTYIRERRNSDIPFNSQEYFYEEAYKALENKSSRQEQLRKNREKGAEKKAAANKAPAKRTAAKTTASKTSGRKKTAKPAPEKTETAPKKRGRPKKA</sequence>
<keyword evidence="1 7" id="KW-0597">Phosphoprotein</keyword>
<evidence type="ECO:0000256" key="2">
    <source>
        <dbReference type="ARBA" id="ARBA00022679"/>
    </source>
</evidence>
<evidence type="ECO:0000256" key="3">
    <source>
        <dbReference type="ARBA" id="ARBA00022741"/>
    </source>
</evidence>
<evidence type="ECO:0000256" key="9">
    <source>
        <dbReference type="SAM" id="MobiDB-lite"/>
    </source>
</evidence>
<dbReference type="InterPro" id="IPR041108">
    <property type="entry name" value="PP_kinase_C_1"/>
</dbReference>
<dbReference type="AlphaFoldDB" id="A0A1K1MV12"/>
<dbReference type="InterPro" id="IPR036830">
    <property type="entry name" value="PP_kinase_middle_dom_sf"/>
</dbReference>
<dbReference type="GO" id="GO:0008976">
    <property type="term" value="F:polyphosphate kinase activity"/>
    <property type="evidence" value="ECO:0007669"/>
    <property type="project" value="UniProtKB-UniRule"/>
</dbReference>
<dbReference type="EC" id="2.7.4.1" evidence="7 8"/>
<dbReference type="Pfam" id="PF02503">
    <property type="entry name" value="PP_kinase"/>
    <property type="match status" value="1"/>
</dbReference>
<dbReference type="InterPro" id="IPR025200">
    <property type="entry name" value="PPK_C_dom2"/>
</dbReference>
<comment type="function">
    <text evidence="7 8">Catalyzes the reversible transfer of the terminal phosphate of ATP to form a long-chain polyphosphate (polyP).</text>
</comment>
<dbReference type="NCBIfam" id="NF003921">
    <property type="entry name" value="PRK05443.2-2"/>
    <property type="match status" value="1"/>
</dbReference>
<comment type="PTM">
    <text evidence="7 8">An intermediate of this reaction is the autophosphorylated ppk in which a phosphate is covalently linked to a histidine residue through a N-P bond.</text>
</comment>
<feature type="binding site" evidence="7">
    <location>
        <position position="395"/>
    </location>
    <ligand>
        <name>Mg(2+)</name>
        <dbReference type="ChEBI" id="CHEBI:18420"/>
    </ligand>
</feature>
<proteinExistence type="inferred from homology"/>
<keyword evidence="7" id="KW-0479">Metal-binding</keyword>
<evidence type="ECO:0000256" key="5">
    <source>
        <dbReference type="ARBA" id="ARBA00022840"/>
    </source>
</evidence>
<dbReference type="Proteomes" id="UP000183461">
    <property type="component" value="Unassembled WGS sequence"/>
</dbReference>
<comment type="catalytic activity">
    <reaction evidence="7 8">
        <text>[phosphate](n) + ATP = [phosphate](n+1) + ADP</text>
        <dbReference type="Rhea" id="RHEA:19573"/>
        <dbReference type="Rhea" id="RHEA-COMP:9859"/>
        <dbReference type="Rhea" id="RHEA-COMP:14280"/>
        <dbReference type="ChEBI" id="CHEBI:16838"/>
        <dbReference type="ChEBI" id="CHEBI:30616"/>
        <dbReference type="ChEBI" id="CHEBI:456216"/>
        <dbReference type="EC" id="2.7.4.1"/>
    </reaction>
</comment>
<dbReference type="HAMAP" id="MF_00347">
    <property type="entry name" value="Polyphosphate_kinase"/>
    <property type="match status" value="1"/>
</dbReference>
<dbReference type="NCBIfam" id="TIGR03705">
    <property type="entry name" value="poly_P_kin"/>
    <property type="match status" value="1"/>
</dbReference>
<dbReference type="InterPro" id="IPR025198">
    <property type="entry name" value="PPK_N_dom"/>
</dbReference>
<feature type="compositionally biased region" description="Basic and acidic residues" evidence="9">
    <location>
        <begin position="679"/>
        <end position="699"/>
    </location>
</feature>
<evidence type="ECO:0000256" key="7">
    <source>
        <dbReference type="HAMAP-Rule" id="MF_00347"/>
    </source>
</evidence>
<dbReference type="GO" id="GO:0006799">
    <property type="term" value="P:polyphosphate biosynthetic process"/>
    <property type="evidence" value="ECO:0007669"/>
    <property type="project" value="UniProtKB-UniRule"/>
</dbReference>
<feature type="binding site" evidence="7">
    <location>
        <position position="583"/>
    </location>
    <ligand>
        <name>ATP</name>
        <dbReference type="ChEBI" id="CHEBI:30616"/>
    </ligand>
</feature>
<dbReference type="NCBIfam" id="NF003917">
    <property type="entry name" value="PRK05443.1-1"/>
    <property type="match status" value="1"/>
</dbReference>
<dbReference type="Gene3D" id="1.20.58.310">
    <property type="entry name" value="Polyphosphate kinase N-terminal domain"/>
    <property type="match status" value="1"/>
</dbReference>
<dbReference type="Gene3D" id="3.30.870.10">
    <property type="entry name" value="Endonuclease Chain A"/>
    <property type="match status" value="2"/>
</dbReference>
<dbReference type="InterPro" id="IPR003414">
    <property type="entry name" value="PP_kinase"/>
</dbReference>
<dbReference type="PIRSF" id="PIRSF015589">
    <property type="entry name" value="PP_kinase"/>
    <property type="match status" value="1"/>
</dbReference>
<keyword evidence="2 7" id="KW-0808">Transferase</keyword>
<protein>
    <recommendedName>
        <fullName evidence="7 8">Polyphosphate kinase</fullName>
        <ecNumber evidence="7 8">2.7.4.1</ecNumber>
    </recommendedName>
    <alternativeName>
        <fullName evidence="7">ATP-polyphosphate phosphotransferase</fullName>
    </alternativeName>
    <alternativeName>
        <fullName evidence="7">Polyphosphoric acid kinase</fullName>
    </alternativeName>
</protein>
<feature type="binding site" evidence="7">
    <location>
        <position position="365"/>
    </location>
    <ligand>
        <name>Mg(2+)</name>
        <dbReference type="ChEBI" id="CHEBI:18420"/>
    </ligand>
</feature>
<comment type="cofactor">
    <cofactor evidence="7">
        <name>Mg(2+)</name>
        <dbReference type="ChEBI" id="CHEBI:18420"/>
    </cofactor>
</comment>